<keyword evidence="2" id="KW-1185">Reference proteome</keyword>
<evidence type="ECO:0000313" key="2">
    <source>
        <dbReference type="Proteomes" id="UP000308600"/>
    </source>
</evidence>
<protein>
    <submittedName>
        <fullName evidence="1">Uncharacterized protein</fullName>
    </submittedName>
</protein>
<dbReference type="Proteomes" id="UP000308600">
    <property type="component" value="Unassembled WGS sequence"/>
</dbReference>
<accession>A0ACD3AUH8</accession>
<sequence>MDINAPSPGQVTPTPDTDPRLPPEIEYTIFVFAFHNDQKDRPTLLCVARRVSQWLLPLLYKVVAIGHTYDGFRTHPPLSALRIHGHHVRHLSVMNWGTPQELVSSCPNVSNLMLWFGTTLVPDILNLPVERFATRSFGFLEDRWASDPNEVKLAAWCSKITHIALATLERSESHHLTHFPALEYLMILGSMASDRQGIMGALQHCPRLKVVVWLLGPVSDVTRTQAVKDGGDSDSDIRIVKVDGLITADWTRGAQGLEDMWDVAEEEVRMRREDHRW</sequence>
<proteinExistence type="predicted"/>
<name>A0ACD3AUH8_9AGAR</name>
<evidence type="ECO:0000313" key="1">
    <source>
        <dbReference type="EMBL" id="TFK69490.1"/>
    </source>
</evidence>
<organism evidence="1 2">
    <name type="scientific">Pluteus cervinus</name>
    <dbReference type="NCBI Taxonomy" id="181527"/>
    <lineage>
        <taxon>Eukaryota</taxon>
        <taxon>Fungi</taxon>
        <taxon>Dikarya</taxon>
        <taxon>Basidiomycota</taxon>
        <taxon>Agaricomycotina</taxon>
        <taxon>Agaricomycetes</taxon>
        <taxon>Agaricomycetidae</taxon>
        <taxon>Agaricales</taxon>
        <taxon>Pluteineae</taxon>
        <taxon>Pluteaceae</taxon>
        <taxon>Pluteus</taxon>
    </lineage>
</organism>
<reference evidence="1 2" key="1">
    <citation type="journal article" date="2019" name="Nat. Ecol. Evol.">
        <title>Megaphylogeny resolves global patterns of mushroom evolution.</title>
        <authorList>
            <person name="Varga T."/>
            <person name="Krizsan K."/>
            <person name="Foldi C."/>
            <person name="Dima B."/>
            <person name="Sanchez-Garcia M."/>
            <person name="Sanchez-Ramirez S."/>
            <person name="Szollosi G.J."/>
            <person name="Szarkandi J.G."/>
            <person name="Papp V."/>
            <person name="Albert L."/>
            <person name="Andreopoulos W."/>
            <person name="Angelini C."/>
            <person name="Antonin V."/>
            <person name="Barry K.W."/>
            <person name="Bougher N.L."/>
            <person name="Buchanan P."/>
            <person name="Buyck B."/>
            <person name="Bense V."/>
            <person name="Catcheside P."/>
            <person name="Chovatia M."/>
            <person name="Cooper J."/>
            <person name="Damon W."/>
            <person name="Desjardin D."/>
            <person name="Finy P."/>
            <person name="Geml J."/>
            <person name="Haridas S."/>
            <person name="Hughes K."/>
            <person name="Justo A."/>
            <person name="Karasinski D."/>
            <person name="Kautmanova I."/>
            <person name="Kiss B."/>
            <person name="Kocsube S."/>
            <person name="Kotiranta H."/>
            <person name="LaButti K.M."/>
            <person name="Lechner B.E."/>
            <person name="Liimatainen K."/>
            <person name="Lipzen A."/>
            <person name="Lukacs Z."/>
            <person name="Mihaltcheva S."/>
            <person name="Morgado L.N."/>
            <person name="Niskanen T."/>
            <person name="Noordeloos M.E."/>
            <person name="Ohm R.A."/>
            <person name="Ortiz-Santana B."/>
            <person name="Ovrebo C."/>
            <person name="Racz N."/>
            <person name="Riley R."/>
            <person name="Savchenko A."/>
            <person name="Shiryaev A."/>
            <person name="Soop K."/>
            <person name="Spirin V."/>
            <person name="Szebenyi C."/>
            <person name="Tomsovsky M."/>
            <person name="Tulloss R.E."/>
            <person name="Uehling J."/>
            <person name="Grigoriev I.V."/>
            <person name="Vagvolgyi C."/>
            <person name="Papp T."/>
            <person name="Martin F.M."/>
            <person name="Miettinen O."/>
            <person name="Hibbett D.S."/>
            <person name="Nagy L.G."/>
        </authorList>
    </citation>
    <scope>NUCLEOTIDE SEQUENCE [LARGE SCALE GENOMIC DNA]</scope>
    <source>
        <strain evidence="1 2">NL-1719</strain>
    </source>
</reference>
<feature type="non-terminal residue" evidence="1">
    <location>
        <position position="1"/>
    </location>
</feature>
<gene>
    <name evidence="1" type="ORF">BDN72DRAFT_959560</name>
</gene>
<dbReference type="EMBL" id="ML208330">
    <property type="protein sequence ID" value="TFK69490.1"/>
    <property type="molecule type" value="Genomic_DNA"/>
</dbReference>